<dbReference type="InterPro" id="IPR043504">
    <property type="entry name" value="Peptidase_S1_PA_chymotrypsin"/>
</dbReference>
<dbReference type="RefSeq" id="WP_104809058.1">
    <property type="nucleotide sequence ID" value="NZ_MQUA01000013.1"/>
</dbReference>
<dbReference type="Gene3D" id="2.40.10.10">
    <property type="entry name" value="Trypsin-like serine proteases"/>
    <property type="match status" value="1"/>
</dbReference>
<proteinExistence type="predicted"/>
<evidence type="ECO:0000313" key="2">
    <source>
        <dbReference type="Proteomes" id="UP000239522"/>
    </source>
</evidence>
<dbReference type="SUPFAM" id="SSF50494">
    <property type="entry name" value="Trypsin-like serine proteases"/>
    <property type="match status" value="1"/>
</dbReference>
<dbReference type="AlphaFoldDB" id="A0A2S7KVY5"/>
<dbReference type="GO" id="GO:0006508">
    <property type="term" value="P:proteolysis"/>
    <property type="evidence" value="ECO:0007669"/>
    <property type="project" value="UniProtKB-KW"/>
</dbReference>
<dbReference type="Pfam" id="PF13365">
    <property type="entry name" value="Trypsin_2"/>
    <property type="match status" value="1"/>
</dbReference>
<organism evidence="1 2">
    <name type="scientific">Polaribacter filamentus</name>
    <dbReference type="NCBI Taxonomy" id="53483"/>
    <lineage>
        <taxon>Bacteria</taxon>
        <taxon>Pseudomonadati</taxon>
        <taxon>Bacteroidota</taxon>
        <taxon>Flavobacteriia</taxon>
        <taxon>Flavobacteriales</taxon>
        <taxon>Flavobacteriaceae</taxon>
    </lineage>
</organism>
<accession>A0A2S7KVY5</accession>
<comment type="caution">
    <text evidence="1">The sequence shown here is derived from an EMBL/GenBank/DDBJ whole genome shotgun (WGS) entry which is preliminary data.</text>
</comment>
<protein>
    <submittedName>
        <fullName evidence="1">Serine protease</fullName>
    </submittedName>
</protein>
<dbReference type="Proteomes" id="UP000239522">
    <property type="component" value="Unassembled WGS sequence"/>
</dbReference>
<dbReference type="EMBL" id="MQUA01000013">
    <property type="protein sequence ID" value="PQB06812.1"/>
    <property type="molecule type" value="Genomic_DNA"/>
</dbReference>
<dbReference type="GO" id="GO:0008233">
    <property type="term" value="F:peptidase activity"/>
    <property type="evidence" value="ECO:0007669"/>
    <property type="project" value="UniProtKB-KW"/>
</dbReference>
<sequence>MFVKAIEEVGKFTRPIHTISRNYKEKTVSPGAATLFFVNELGCAITCKHVVDLIGNRANINSHYNNFIKEKATIGKNNKFNKRMKDLEAKYNFKSDILVQLYEEFIGCTTELNFNYRWINHPKYDLSILIIDDFKNPAYQSYATFLKDTSVLKQGKYLCRLGYPFPEFTNFEYNEIDDNIEWTNTGVSGTPRFPIEGMLTRHLIDEGKVFGIELSTPGLKGQSGGPLFNEQGLICGMQSMTNHLHLGFDMKNFEYKTGGKSIKITNQPFLHVGHCIHADIIKEFLTDNKIKFYEK</sequence>
<keyword evidence="1" id="KW-0645">Protease</keyword>
<dbReference type="OrthoDB" id="43375at2"/>
<keyword evidence="2" id="KW-1185">Reference proteome</keyword>
<dbReference type="InterPro" id="IPR009003">
    <property type="entry name" value="Peptidase_S1_PA"/>
</dbReference>
<reference evidence="1 2" key="1">
    <citation type="submission" date="2016-11" db="EMBL/GenBank/DDBJ databases">
        <title>Trade-off between light-utilization and light-protection in marine flavobacteria.</title>
        <authorList>
            <person name="Kumagai Y."/>
        </authorList>
    </citation>
    <scope>NUCLEOTIDE SEQUENCE [LARGE SCALE GENOMIC DNA]</scope>
    <source>
        <strain evidence="1 2">ATCC 700397</strain>
    </source>
</reference>
<evidence type="ECO:0000313" key="1">
    <source>
        <dbReference type="EMBL" id="PQB06812.1"/>
    </source>
</evidence>
<keyword evidence="1" id="KW-0378">Hydrolase</keyword>
<gene>
    <name evidence="1" type="ORF">BST83_06315</name>
</gene>
<name>A0A2S7KVY5_9FLAO</name>